<dbReference type="OrthoDB" id="2985014at2759"/>
<dbReference type="InterPro" id="IPR036259">
    <property type="entry name" value="MFS_trans_sf"/>
</dbReference>
<dbReference type="FunFam" id="1.20.1250.20:FF:000355">
    <property type="entry name" value="SLC (SoLute Carrier) homolog"/>
    <property type="match status" value="1"/>
</dbReference>
<dbReference type="Proteomes" id="UP001152747">
    <property type="component" value="Unassembled WGS sequence"/>
</dbReference>
<comment type="subcellular location">
    <subcellularLocation>
        <location evidence="1">Membrane</location>
        <topology evidence="1">Multi-pass membrane protein</topology>
    </subcellularLocation>
</comment>
<dbReference type="Gene3D" id="1.20.1250.20">
    <property type="entry name" value="MFS general substrate transporter like domains"/>
    <property type="match status" value="1"/>
</dbReference>
<dbReference type="PANTHER" id="PTHR11662:SF444">
    <property type="entry name" value="MAJOR FACILITATOR SUPERFAMILY (MFS) PROFILE DOMAIN-CONTAINING PROTEIN"/>
    <property type="match status" value="1"/>
</dbReference>
<evidence type="ECO:0000256" key="3">
    <source>
        <dbReference type="ARBA" id="ARBA00022989"/>
    </source>
</evidence>
<feature type="transmembrane region" description="Helical" evidence="5">
    <location>
        <begin position="140"/>
        <end position="164"/>
    </location>
</feature>
<keyword evidence="7" id="KW-1185">Reference proteome</keyword>
<protein>
    <recommendedName>
        <fullName evidence="8">Major facilitator superfamily (MFS) profile domain-containing protein</fullName>
    </recommendedName>
</protein>
<evidence type="ECO:0000256" key="4">
    <source>
        <dbReference type="ARBA" id="ARBA00023136"/>
    </source>
</evidence>
<feature type="transmembrane region" description="Helical" evidence="5">
    <location>
        <begin position="107"/>
        <end position="128"/>
    </location>
</feature>
<evidence type="ECO:0000313" key="7">
    <source>
        <dbReference type="Proteomes" id="UP001152747"/>
    </source>
</evidence>
<dbReference type="GO" id="GO:0006820">
    <property type="term" value="P:monoatomic anion transport"/>
    <property type="evidence" value="ECO:0007669"/>
    <property type="project" value="TreeGrafter"/>
</dbReference>
<name>A0A9P1ITI3_9PELO</name>
<accession>A0A9P1ITI3</accession>
<sequence>MTSAPFWAQLLCQFTINSIVTLFQIYLPSYFKDVLHLGVIANGTYTSIPNVVNFAVKLVWGISIDNLKEKNKISPTFAVKLSQAIANYGGTVCLILIALLVDCTNPTVGFALFCFMYGCMGTFVSGFYTSLLSLAPRYTATMSSISVFCAMLGRLSTPAIVGLIKKEGTLPEWQTLFFVLAAANAICGTVFLIFGSGDLQEWGIEEENKQSEMQPISAKQSLVAVNIQAPSIGNIAEQQAESVHFINAIGEDEDNEMVVPQILLNEITLTTEEAERFKRRIREDSMCL</sequence>
<keyword evidence="2 5" id="KW-0812">Transmembrane</keyword>
<evidence type="ECO:0000313" key="6">
    <source>
        <dbReference type="EMBL" id="CAI5449098.1"/>
    </source>
</evidence>
<dbReference type="PANTHER" id="PTHR11662">
    <property type="entry name" value="SOLUTE CARRIER FAMILY 17"/>
    <property type="match status" value="1"/>
</dbReference>
<dbReference type="AlphaFoldDB" id="A0A9P1ITI3"/>
<proteinExistence type="predicted"/>
<evidence type="ECO:0000256" key="2">
    <source>
        <dbReference type="ARBA" id="ARBA00022692"/>
    </source>
</evidence>
<dbReference type="EMBL" id="CANHGI010000004">
    <property type="protein sequence ID" value="CAI5449098.1"/>
    <property type="molecule type" value="Genomic_DNA"/>
</dbReference>
<dbReference type="GO" id="GO:0016020">
    <property type="term" value="C:membrane"/>
    <property type="evidence" value="ECO:0007669"/>
    <property type="project" value="UniProtKB-SubCell"/>
</dbReference>
<comment type="caution">
    <text evidence="6">The sequence shown here is derived from an EMBL/GenBank/DDBJ whole genome shotgun (WGS) entry which is preliminary data.</text>
</comment>
<feature type="transmembrane region" description="Helical" evidence="5">
    <location>
        <begin position="176"/>
        <end position="194"/>
    </location>
</feature>
<dbReference type="GO" id="GO:0022857">
    <property type="term" value="F:transmembrane transporter activity"/>
    <property type="evidence" value="ECO:0007669"/>
    <property type="project" value="TreeGrafter"/>
</dbReference>
<evidence type="ECO:0008006" key="8">
    <source>
        <dbReference type="Google" id="ProtNLM"/>
    </source>
</evidence>
<reference evidence="6" key="1">
    <citation type="submission" date="2022-11" db="EMBL/GenBank/DDBJ databases">
        <authorList>
            <person name="Kikuchi T."/>
        </authorList>
    </citation>
    <scope>NUCLEOTIDE SEQUENCE</scope>
    <source>
        <strain evidence="6">PS1010</strain>
    </source>
</reference>
<feature type="transmembrane region" description="Helical" evidence="5">
    <location>
        <begin position="77"/>
        <end position="101"/>
    </location>
</feature>
<dbReference type="InterPro" id="IPR050382">
    <property type="entry name" value="MFS_Na/Anion_cotransporter"/>
</dbReference>
<gene>
    <name evidence="6" type="ORF">CAMP_LOCUS11735</name>
</gene>
<organism evidence="6 7">
    <name type="scientific">Caenorhabditis angaria</name>
    <dbReference type="NCBI Taxonomy" id="860376"/>
    <lineage>
        <taxon>Eukaryota</taxon>
        <taxon>Metazoa</taxon>
        <taxon>Ecdysozoa</taxon>
        <taxon>Nematoda</taxon>
        <taxon>Chromadorea</taxon>
        <taxon>Rhabditida</taxon>
        <taxon>Rhabditina</taxon>
        <taxon>Rhabditomorpha</taxon>
        <taxon>Rhabditoidea</taxon>
        <taxon>Rhabditidae</taxon>
        <taxon>Peloderinae</taxon>
        <taxon>Caenorhabditis</taxon>
    </lineage>
</organism>
<evidence type="ECO:0000256" key="5">
    <source>
        <dbReference type="SAM" id="Phobius"/>
    </source>
</evidence>
<keyword evidence="4 5" id="KW-0472">Membrane</keyword>
<keyword evidence="3 5" id="KW-1133">Transmembrane helix</keyword>
<dbReference type="SUPFAM" id="SSF103473">
    <property type="entry name" value="MFS general substrate transporter"/>
    <property type="match status" value="1"/>
</dbReference>
<evidence type="ECO:0000256" key="1">
    <source>
        <dbReference type="ARBA" id="ARBA00004141"/>
    </source>
</evidence>
<feature type="transmembrane region" description="Helical" evidence="5">
    <location>
        <begin position="6"/>
        <end position="27"/>
    </location>
</feature>